<dbReference type="CDD" id="cd00761">
    <property type="entry name" value="Glyco_tranf_GTA_type"/>
    <property type="match status" value="1"/>
</dbReference>
<dbReference type="EMBL" id="JAGSOJ010000001">
    <property type="protein sequence ID" value="MCM1989301.1"/>
    <property type="molecule type" value="Genomic_DNA"/>
</dbReference>
<comment type="caution">
    <text evidence="1">The sequence shown here is derived from an EMBL/GenBank/DDBJ whole genome shotgun (WGS) entry which is preliminary data.</text>
</comment>
<gene>
    <name evidence="1" type="ORF">KDK92_06080</name>
</gene>
<dbReference type="InterPro" id="IPR029044">
    <property type="entry name" value="Nucleotide-diphossugar_trans"/>
</dbReference>
<dbReference type="RefSeq" id="WP_250858300.1">
    <property type="nucleotide sequence ID" value="NZ_JAGSOJ010000001.1"/>
</dbReference>
<keyword evidence="2" id="KW-1185">Reference proteome</keyword>
<evidence type="ECO:0008006" key="3">
    <source>
        <dbReference type="Google" id="ProtNLM"/>
    </source>
</evidence>
<reference evidence="1" key="2">
    <citation type="submission" date="2021-04" db="EMBL/GenBank/DDBJ databases">
        <authorList>
            <person name="Dong X."/>
        </authorList>
    </citation>
    <scope>NUCLEOTIDE SEQUENCE</scope>
    <source>
        <strain evidence="1">ZWT</strain>
    </source>
</reference>
<dbReference type="InterPro" id="IPR021466">
    <property type="entry name" value="Put_rhamnosyl_transferase"/>
</dbReference>
<protein>
    <recommendedName>
        <fullName evidence="3">Rhamnosyl transferase</fullName>
    </recommendedName>
</protein>
<accession>A0A9J6P0A5</accession>
<dbReference type="Pfam" id="PF11316">
    <property type="entry name" value="Rhamno_transf"/>
    <property type="match status" value="1"/>
</dbReference>
<evidence type="ECO:0000313" key="1">
    <source>
        <dbReference type="EMBL" id="MCM1989301.1"/>
    </source>
</evidence>
<dbReference type="Gene3D" id="3.90.550.10">
    <property type="entry name" value="Spore Coat Polysaccharide Biosynthesis Protein SpsA, Chain A"/>
    <property type="match status" value="1"/>
</dbReference>
<name>A0A9J6P0A5_9CLOT</name>
<proteinExistence type="predicted"/>
<organism evidence="1 2">
    <name type="scientific">Oceanirhabdus seepicola</name>
    <dbReference type="NCBI Taxonomy" id="2828781"/>
    <lineage>
        <taxon>Bacteria</taxon>
        <taxon>Bacillati</taxon>
        <taxon>Bacillota</taxon>
        <taxon>Clostridia</taxon>
        <taxon>Eubacteriales</taxon>
        <taxon>Clostridiaceae</taxon>
        <taxon>Oceanirhabdus</taxon>
    </lineage>
</organism>
<evidence type="ECO:0000313" key="2">
    <source>
        <dbReference type="Proteomes" id="UP001056429"/>
    </source>
</evidence>
<reference evidence="1" key="1">
    <citation type="journal article" date="2021" name="mSystems">
        <title>Bacteria and Archaea Synergistically Convert Glycine Betaine to Biogenic Methane in the Formosa Cold Seep of the South China Sea.</title>
        <authorList>
            <person name="Li L."/>
            <person name="Zhang W."/>
            <person name="Zhang S."/>
            <person name="Song L."/>
            <person name="Sun Q."/>
            <person name="Zhang H."/>
            <person name="Xiang H."/>
            <person name="Dong X."/>
        </authorList>
    </citation>
    <scope>NUCLEOTIDE SEQUENCE</scope>
    <source>
        <strain evidence="1">ZWT</strain>
    </source>
</reference>
<dbReference type="AlphaFoldDB" id="A0A9J6P0A5"/>
<dbReference type="SUPFAM" id="SSF53448">
    <property type="entry name" value="Nucleotide-diphospho-sugar transferases"/>
    <property type="match status" value="1"/>
</dbReference>
<sequence>MSKIIYIRIKLNVFEYKENVKTQGKEVKGFTKEWIENRIDIFMNYTLKSLKNQTNQNFLARVIYHHSTEKIVKQTLAKYDELPNNVKFLTRKQYNQDILEVIKGHDYLYFVRLDSDDMYHKSYIQKLHDYQPKKETKALINQKGYVYDSINNRLIEFFHKSPPFFTFIFKVEEFLSGVRWYKTEHGHTGVIKLPHEILQGRNYIFHAHNNNVIRKEGYFNSKKYKQIHKSKVRQILKQFIGKK</sequence>
<dbReference type="Proteomes" id="UP001056429">
    <property type="component" value="Unassembled WGS sequence"/>
</dbReference>